<dbReference type="EMBL" id="BPQB01000001">
    <property type="protein sequence ID" value="GJE84227.1"/>
    <property type="molecule type" value="Genomic_DNA"/>
</dbReference>
<evidence type="ECO:0000256" key="9">
    <source>
        <dbReference type="RuleBase" id="RU000461"/>
    </source>
</evidence>
<organism evidence="10 11">
    <name type="scientific">Phanerochaete sordida</name>
    <dbReference type="NCBI Taxonomy" id="48140"/>
    <lineage>
        <taxon>Eukaryota</taxon>
        <taxon>Fungi</taxon>
        <taxon>Dikarya</taxon>
        <taxon>Basidiomycota</taxon>
        <taxon>Agaricomycotina</taxon>
        <taxon>Agaricomycetes</taxon>
        <taxon>Polyporales</taxon>
        <taxon>Phanerochaetaceae</taxon>
        <taxon>Phanerochaete</taxon>
    </lineage>
</organism>
<dbReference type="CDD" id="cd11063">
    <property type="entry name" value="CYP52"/>
    <property type="match status" value="1"/>
</dbReference>
<evidence type="ECO:0000256" key="4">
    <source>
        <dbReference type="ARBA" id="ARBA00022723"/>
    </source>
</evidence>
<dbReference type="PROSITE" id="PS00086">
    <property type="entry name" value="CYTOCHROME_P450"/>
    <property type="match status" value="1"/>
</dbReference>
<dbReference type="InterPro" id="IPR017972">
    <property type="entry name" value="Cyt_P450_CS"/>
</dbReference>
<dbReference type="InterPro" id="IPR047146">
    <property type="entry name" value="Cyt_P450_E_CYP52_fungi"/>
</dbReference>
<evidence type="ECO:0000256" key="3">
    <source>
        <dbReference type="ARBA" id="ARBA00022617"/>
    </source>
</evidence>
<keyword evidence="6 8" id="KW-0408">Iron</keyword>
<keyword evidence="5 9" id="KW-0560">Oxidoreductase</keyword>
<dbReference type="GO" id="GO:0016705">
    <property type="term" value="F:oxidoreductase activity, acting on paired donors, with incorporation or reduction of molecular oxygen"/>
    <property type="evidence" value="ECO:0007669"/>
    <property type="project" value="InterPro"/>
</dbReference>
<evidence type="ECO:0000313" key="11">
    <source>
        <dbReference type="Proteomes" id="UP000703269"/>
    </source>
</evidence>
<keyword evidence="11" id="KW-1185">Reference proteome</keyword>
<evidence type="ECO:0000256" key="7">
    <source>
        <dbReference type="ARBA" id="ARBA00023033"/>
    </source>
</evidence>
<dbReference type="InterPro" id="IPR001128">
    <property type="entry name" value="Cyt_P450"/>
</dbReference>
<dbReference type="SUPFAM" id="SSF48264">
    <property type="entry name" value="Cytochrome P450"/>
    <property type="match status" value="1"/>
</dbReference>
<dbReference type="PANTHER" id="PTHR24287:SF1">
    <property type="entry name" value="P450, PUTATIVE (EUROFUNG)-RELATED"/>
    <property type="match status" value="1"/>
</dbReference>
<dbReference type="PANTHER" id="PTHR24287">
    <property type="entry name" value="P450, PUTATIVE (EUROFUNG)-RELATED"/>
    <property type="match status" value="1"/>
</dbReference>
<evidence type="ECO:0000256" key="1">
    <source>
        <dbReference type="ARBA" id="ARBA00001971"/>
    </source>
</evidence>
<gene>
    <name evidence="10" type="ORF">PsYK624_003030</name>
</gene>
<dbReference type="GO" id="GO:0004497">
    <property type="term" value="F:monooxygenase activity"/>
    <property type="evidence" value="ECO:0007669"/>
    <property type="project" value="UniProtKB-KW"/>
</dbReference>
<reference evidence="10 11" key="1">
    <citation type="submission" date="2021-08" db="EMBL/GenBank/DDBJ databases">
        <title>Draft Genome Sequence of Phanerochaete sordida strain YK-624.</title>
        <authorList>
            <person name="Mori T."/>
            <person name="Dohra H."/>
            <person name="Suzuki T."/>
            <person name="Kawagishi H."/>
            <person name="Hirai H."/>
        </authorList>
    </citation>
    <scope>NUCLEOTIDE SEQUENCE [LARGE SCALE GENOMIC DNA]</scope>
    <source>
        <strain evidence="10 11">YK-624</strain>
    </source>
</reference>
<feature type="binding site" description="axial binding residue" evidence="8">
    <location>
        <position position="517"/>
    </location>
    <ligand>
        <name>heme</name>
        <dbReference type="ChEBI" id="CHEBI:30413"/>
    </ligand>
    <ligandPart>
        <name>Fe</name>
        <dbReference type="ChEBI" id="CHEBI:18248"/>
    </ligandPart>
</feature>
<accession>A0A9P3FXB4</accession>
<comment type="similarity">
    <text evidence="2 9">Belongs to the cytochrome P450 family.</text>
</comment>
<sequence length="600" mass="67960">MGLSLTHTLLAGQLVQLVAPAFAVWASVAVARRLQFLGTAPVGVDALIALIAIPAFHIGRARWQYACFRHKAARLGATLPPLWGGKLLANFDVIRLLDKAYREGFLSDHLYEKFDELGPTYNLYVLWDSDYCTTDAAVIKSVLATDFNNWVKGERFDTYVRSVLGTGVFNSDGRLWKFHRSMTRPFFARERISDFETFSRHAEEAVGKMKERLREGYAVDFADLISRFTMDAASEFLFGACLHSVRGALPYPHDAPAHLRAGQARLPADAFADAYRAALRAISHRARLVWLWPWFELFQSRTDEPMREIDRWLAPIIQKALGVAQEAEKQGTVGVEKQVEEDETLLDHLAKCTTDPNILHDEILNILLAGRDTTAGTLTFVIYFLSQHPDVLRRLRQEIIDTVGPTNRPSYDDIKQMKYLRAVLNETMRLYPSVPWNIRYAVEDAILPNSDPSGKPWFIPAGASVSYSVHCMHRRKDYWGPDADEFDPDRFLDARLHKYLMPNPFIFLPFNAGPRICLGQQFAYNEMSFFVVKLLQAFDDIAFVREAFDPAALPPAAWAAFPGRKGKEKVWPRAHVTVYSEGGMWVKMREAPAGQIDAEA</sequence>
<dbReference type="GO" id="GO:0020037">
    <property type="term" value="F:heme binding"/>
    <property type="evidence" value="ECO:0007669"/>
    <property type="project" value="InterPro"/>
</dbReference>
<name>A0A9P3FXB4_9APHY</name>
<dbReference type="GO" id="GO:0005506">
    <property type="term" value="F:iron ion binding"/>
    <property type="evidence" value="ECO:0007669"/>
    <property type="project" value="InterPro"/>
</dbReference>
<evidence type="ECO:0000256" key="5">
    <source>
        <dbReference type="ARBA" id="ARBA00023002"/>
    </source>
</evidence>
<dbReference type="OrthoDB" id="1470350at2759"/>
<dbReference type="PRINTS" id="PR00385">
    <property type="entry name" value="P450"/>
</dbReference>
<comment type="caution">
    <text evidence="10">The sequence shown here is derived from an EMBL/GenBank/DDBJ whole genome shotgun (WGS) entry which is preliminary data.</text>
</comment>
<keyword evidence="4 8" id="KW-0479">Metal-binding</keyword>
<evidence type="ECO:0000256" key="8">
    <source>
        <dbReference type="PIRSR" id="PIRSR602401-1"/>
    </source>
</evidence>
<comment type="cofactor">
    <cofactor evidence="1 8">
        <name>heme</name>
        <dbReference type="ChEBI" id="CHEBI:30413"/>
    </cofactor>
</comment>
<protein>
    <submittedName>
        <fullName evidence="10">Cytochrome P450</fullName>
    </submittedName>
</protein>
<dbReference type="AlphaFoldDB" id="A0A9P3FXB4"/>
<evidence type="ECO:0000313" key="10">
    <source>
        <dbReference type="EMBL" id="GJE84227.1"/>
    </source>
</evidence>
<proteinExistence type="inferred from homology"/>
<dbReference type="PRINTS" id="PR00463">
    <property type="entry name" value="EP450I"/>
</dbReference>
<evidence type="ECO:0000256" key="6">
    <source>
        <dbReference type="ARBA" id="ARBA00023004"/>
    </source>
</evidence>
<dbReference type="InterPro" id="IPR036396">
    <property type="entry name" value="Cyt_P450_sf"/>
</dbReference>
<dbReference type="Gene3D" id="1.10.630.10">
    <property type="entry name" value="Cytochrome P450"/>
    <property type="match status" value="1"/>
</dbReference>
<keyword evidence="3 8" id="KW-0349">Heme</keyword>
<keyword evidence="7 9" id="KW-0503">Monooxygenase</keyword>
<dbReference type="Pfam" id="PF00067">
    <property type="entry name" value="p450"/>
    <property type="match status" value="1"/>
</dbReference>
<dbReference type="Proteomes" id="UP000703269">
    <property type="component" value="Unassembled WGS sequence"/>
</dbReference>
<dbReference type="InterPro" id="IPR002401">
    <property type="entry name" value="Cyt_P450_E_grp-I"/>
</dbReference>
<evidence type="ECO:0000256" key="2">
    <source>
        <dbReference type="ARBA" id="ARBA00010617"/>
    </source>
</evidence>